<keyword evidence="4" id="KW-0234">DNA repair</keyword>
<dbReference type="PANTHER" id="PTHR32170:SF3">
    <property type="entry name" value="PROTEASOME ACTIVATOR COMPLEX SUBUNIT 4"/>
    <property type="match status" value="1"/>
</dbReference>
<evidence type="ECO:0000259" key="6">
    <source>
        <dbReference type="Pfam" id="PF16507"/>
    </source>
</evidence>
<keyword evidence="2" id="KW-0677">Repeat</keyword>
<dbReference type="Pfam" id="PF11919">
    <property type="entry name" value="PSME4_C"/>
    <property type="match status" value="1"/>
</dbReference>
<evidence type="ECO:0000256" key="1">
    <source>
        <dbReference type="ARBA" id="ARBA00005739"/>
    </source>
</evidence>
<evidence type="ECO:0000313" key="7">
    <source>
        <dbReference type="EMBL" id="OMJ89732.1"/>
    </source>
</evidence>
<dbReference type="Pfam" id="PF16507">
    <property type="entry name" value="HEAT_PSME4_mid"/>
    <property type="match status" value="1"/>
</dbReference>
<dbReference type="InterPro" id="IPR035309">
    <property type="entry name" value="PSME4"/>
</dbReference>
<dbReference type="InterPro" id="IPR016024">
    <property type="entry name" value="ARM-type_fold"/>
</dbReference>
<comment type="caution">
    <text evidence="7">The sequence shown here is derived from an EMBL/GenBank/DDBJ whole genome shotgun (WGS) entry which is preliminary data.</text>
</comment>
<dbReference type="EMBL" id="MPUH01000119">
    <property type="protein sequence ID" value="OMJ89732.1"/>
    <property type="molecule type" value="Genomic_DNA"/>
</dbReference>
<evidence type="ECO:0000256" key="2">
    <source>
        <dbReference type="ARBA" id="ARBA00022737"/>
    </source>
</evidence>
<dbReference type="GO" id="GO:0005634">
    <property type="term" value="C:nucleus"/>
    <property type="evidence" value="ECO:0007669"/>
    <property type="project" value="TreeGrafter"/>
</dbReference>
<dbReference type="Proteomes" id="UP000187209">
    <property type="component" value="Unassembled WGS sequence"/>
</dbReference>
<evidence type="ECO:0000256" key="3">
    <source>
        <dbReference type="ARBA" id="ARBA00022763"/>
    </source>
</evidence>
<dbReference type="GO" id="GO:0016504">
    <property type="term" value="F:peptidase activator activity"/>
    <property type="evidence" value="ECO:0007669"/>
    <property type="project" value="InterPro"/>
</dbReference>
<organism evidence="7 8">
    <name type="scientific">Stentor coeruleus</name>
    <dbReference type="NCBI Taxonomy" id="5963"/>
    <lineage>
        <taxon>Eukaryota</taxon>
        <taxon>Sar</taxon>
        <taxon>Alveolata</taxon>
        <taxon>Ciliophora</taxon>
        <taxon>Postciliodesmatophora</taxon>
        <taxon>Heterotrichea</taxon>
        <taxon>Heterotrichida</taxon>
        <taxon>Stentoridae</taxon>
        <taxon>Stentor</taxon>
    </lineage>
</organism>
<dbReference type="GO" id="GO:0070628">
    <property type="term" value="F:proteasome binding"/>
    <property type="evidence" value="ECO:0007669"/>
    <property type="project" value="InterPro"/>
</dbReference>
<evidence type="ECO:0000313" key="8">
    <source>
        <dbReference type="Proteomes" id="UP000187209"/>
    </source>
</evidence>
<keyword evidence="3" id="KW-0227">DNA damage</keyword>
<keyword evidence="8" id="KW-1185">Reference proteome</keyword>
<feature type="domain" description="Proteasome activator Blm10 middle HEAT repeats region" evidence="6">
    <location>
        <begin position="475"/>
        <end position="696"/>
    </location>
</feature>
<comment type="similarity">
    <text evidence="1">Belongs to the BLM10 family.</text>
</comment>
<gene>
    <name evidence="7" type="ORF">SteCoe_8097</name>
</gene>
<evidence type="ECO:0000259" key="5">
    <source>
        <dbReference type="Pfam" id="PF11919"/>
    </source>
</evidence>
<dbReference type="SUPFAM" id="SSF48371">
    <property type="entry name" value="ARM repeat"/>
    <property type="match status" value="1"/>
</dbReference>
<dbReference type="GO" id="GO:0010499">
    <property type="term" value="P:proteasomal ubiquitin-independent protein catabolic process"/>
    <property type="evidence" value="ECO:0007669"/>
    <property type="project" value="TreeGrafter"/>
</dbReference>
<name>A0A1R2CL42_9CILI</name>
<sequence>MVGLRVFERNLPDACREAHEQSRLLSSSSLIEGLSSSSSSNDESFFSIWIPSTYRFLDIYKLSNPELKKVIMILYRHIQESELSLDGLSSTLALLNRLLRFKRKLKLSINWKDLLNLYQSLQQETKFAIFSKIQIASIISELAYVTRRLRKYFSNDSAGQIVETFSKMMSPGSENDLALVFMCNFIPNKGKNSCIWVKVLLDALRGYHRNLNLVINVVACLATTAKNYPEFDWTEYMSEIYNLVLPSMPLLNHTMPRPKTYYTENIKTAAFSQKFMVRSSSFAKFVAYTLSSENFYLLEQWLRNMSSTIKEGKMICSGYVNYISRIAHHYCKRTQLSTENKFPAPSSILTSKLVSLFLPYINLIFFSGHLSQIDRLCTDLSYLDPSQVFPFILQNCFSILEDCNLPHLDTISVLDHISKALLEPTVYKQGLDYLPLILSMSLNEFTGADMLKCCKILQLYGQVASMIEIDIDLSVWAEEFFRSLMIVLSELEENSESKQENARGFKIEETLEVNLKIISSAVSDEIFNIWVDEFFDFISRNNCSNAIGEFGIVIENLARRQSEKVMRRMLKMTVSSIDHTEKQFLWRLNLLAHAVCYAGNSLPGAFKEIEDLIGKAGEKHDDEAGTLIGSYLCGLLSVYPEEYSHLLPSNRGKALDANAIRGKLTNQKKELELEIFWRIPDEASINTANGVIEKYILSLPSNKSECKKYLKLALPLIKVWSSHIKVPQNVVGFVSLPLGGFYTKLLDFEEKVSSVIFSLNQASFVKEDPILLESFVGLLAAVVHNQDFSLFEIKKNNKSINAMRKKYCNPFIQPKDKNLHETRAYLILKTENYFKALIGAELSQKVFSSNFDAFFKILLDLSGNPYKQVRTKAISSLDSSLKSSFINLKNIIKQIWAEKGTMLDTGNSEALKIQLELFVEKGTLWRKDLANSDFLIINLLKETHNLGDLELQTMLFNVFCNYVMSSQPACLVKSGKIMPIPNPKAVDYIENIINSCSSHHWRSKIYYIIYMILNMPAIYSQSSWEKISAFLTQIMLDESLDIRETGIFGVITALYNIIKTQMPVNTTDFCPSMFDEESRYLGSDEILKTKAYKIYQGWENHSDKIKVKKSLNLTSDPLCDFFTSAEKIRKFIEFSAVAHMQDLEENFVRNPRTGNNENMNFAVRFLNNPSKFFTSLLIGRGKFSKKASNFVKTKAQLVKLFGKVYGEDKVKVLADVCKEFIVMDKSYQLSALEIMAGIGNACRYWDNADLFIQLLEFTLANCTIHGVMSWEESFDFICSKQTPKDLMRILDVVLGSLIGATSKKVGKLLKLLRVVIEKLSWRGGRVYEKVFESIRKLPFDIFTELRKSIAEVVSKVICSTFYISSSQSQSTNIYSSLELSTNLYINYNSAAQNYILSISQNSDNLSQQLILDILSQLHSDSSTDYILFPYLQSSLTSIFSLIRSPDIKQVTSATEVLKSMSALRCTPQVYTPILLYIQSLGTSDSKVQELIKGLLIIMPWYYSQFTIPVPLDYFFSVISSGSVEVRQTGKYYLSLIWKVANDEIKAQEFESAKKLNEIDKTSGVFRISALVLGQKEFIESWKGQALVLLCRMKKHGGEIAQCINATIADFWKHHKAWWKNYLNYSKSFTQDEIELIESFNSDHSYFA</sequence>
<dbReference type="OrthoDB" id="17907at2759"/>
<dbReference type="GO" id="GO:0006281">
    <property type="term" value="P:DNA repair"/>
    <property type="evidence" value="ECO:0007669"/>
    <property type="project" value="UniProtKB-KW"/>
</dbReference>
<evidence type="ECO:0000256" key="4">
    <source>
        <dbReference type="ARBA" id="ARBA00023204"/>
    </source>
</evidence>
<dbReference type="PANTHER" id="PTHR32170">
    <property type="entry name" value="PROTEASOME ACTIVATOR COMPLEX SUBUNIT 4"/>
    <property type="match status" value="1"/>
</dbReference>
<proteinExistence type="inferred from homology"/>
<reference evidence="7 8" key="1">
    <citation type="submission" date="2016-11" db="EMBL/GenBank/DDBJ databases">
        <title>The macronuclear genome of Stentor coeruleus: a giant cell with tiny introns.</title>
        <authorList>
            <person name="Slabodnick M."/>
            <person name="Ruby J.G."/>
            <person name="Reiff S.B."/>
            <person name="Swart E.C."/>
            <person name="Gosai S."/>
            <person name="Prabakaran S."/>
            <person name="Witkowska E."/>
            <person name="Larue G.E."/>
            <person name="Fisher S."/>
            <person name="Freeman R.M."/>
            <person name="Gunawardena J."/>
            <person name="Chu W."/>
            <person name="Stover N.A."/>
            <person name="Gregory B.D."/>
            <person name="Nowacki M."/>
            <person name="Derisi J."/>
            <person name="Roy S.W."/>
            <person name="Marshall W.F."/>
            <person name="Sood P."/>
        </authorList>
    </citation>
    <scope>NUCLEOTIDE SEQUENCE [LARGE SCALE GENOMIC DNA]</scope>
    <source>
        <strain evidence="7">WM001</strain>
    </source>
</reference>
<dbReference type="InterPro" id="IPR021843">
    <property type="entry name" value="PSME4_C"/>
</dbReference>
<feature type="domain" description="Proteasome activator complex subunit 4 C-terminal" evidence="5">
    <location>
        <begin position="1558"/>
        <end position="1647"/>
    </location>
</feature>
<accession>A0A1R2CL42</accession>
<dbReference type="GO" id="GO:0005829">
    <property type="term" value="C:cytosol"/>
    <property type="evidence" value="ECO:0007669"/>
    <property type="project" value="TreeGrafter"/>
</dbReference>
<dbReference type="InterPro" id="IPR032430">
    <property type="entry name" value="Blm10_mid"/>
</dbReference>
<protein>
    <submittedName>
        <fullName evidence="7">Uncharacterized protein</fullName>
    </submittedName>
</protein>